<evidence type="ECO:0000256" key="3">
    <source>
        <dbReference type="ARBA" id="ARBA00023274"/>
    </source>
</evidence>
<evidence type="ECO:0000313" key="5">
    <source>
        <dbReference type="EMBL" id="TFK41262.1"/>
    </source>
</evidence>
<keyword evidence="3" id="KW-0687">Ribonucleoprotein</keyword>
<dbReference type="AlphaFoldDB" id="A0A5C3M7G1"/>
<dbReference type="GO" id="GO:0005763">
    <property type="term" value="C:mitochondrial small ribosomal subunit"/>
    <property type="evidence" value="ECO:0007669"/>
    <property type="project" value="TreeGrafter"/>
</dbReference>
<dbReference type="Gene3D" id="3.30.1320.10">
    <property type="match status" value="1"/>
</dbReference>
<dbReference type="Pfam" id="PF00886">
    <property type="entry name" value="Ribosomal_S16"/>
    <property type="match status" value="1"/>
</dbReference>
<dbReference type="PANTHER" id="PTHR12919:SF20">
    <property type="entry name" value="SMALL RIBOSOMAL SUBUNIT PROTEIN BS16M"/>
    <property type="match status" value="1"/>
</dbReference>
<reference evidence="5 6" key="1">
    <citation type="journal article" date="2019" name="Nat. Ecol. Evol.">
        <title>Megaphylogeny resolves global patterns of mushroom evolution.</title>
        <authorList>
            <person name="Varga T."/>
            <person name="Krizsan K."/>
            <person name="Foldi C."/>
            <person name="Dima B."/>
            <person name="Sanchez-Garcia M."/>
            <person name="Sanchez-Ramirez S."/>
            <person name="Szollosi G.J."/>
            <person name="Szarkandi J.G."/>
            <person name="Papp V."/>
            <person name="Albert L."/>
            <person name="Andreopoulos W."/>
            <person name="Angelini C."/>
            <person name="Antonin V."/>
            <person name="Barry K.W."/>
            <person name="Bougher N.L."/>
            <person name="Buchanan P."/>
            <person name="Buyck B."/>
            <person name="Bense V."/>
            <person name="Catcheside P."/>
            <person name="Chovatia M."/>
            <person name="Cooper J."/>
            <person name="Damon W."/>
            <person name="Desjardin D."/>
            <person name="Finy P."/>
            <person name="Geml J."/>
            <person name="Haridas S."/>
            <person name="Hughes K."/>
            <person name="Justo A."/>
            <person name="Karasinski D."/>
            <person name="Kautmanova I."/>
            <person name="Kiss B."/>
            <person name="Kocsube S."/>
            <person name="Kotiranta H."/>
            <person name="LaButti K.M."/>
            <person name="Lechner B.E."/>
            <person name="Liimatainen K."/>
            <person name="Lipzen A."/>
            <person name="Lukacs Z."/>
            <person name="Mihaltcheva S."/>
            <person name="Morgado L.N."/>
            <person name="Niskanen T."/>
            <person name="Noordeloos M.E."/>
            <person name="Ohm R.A."/>
            <person name="Ortiz-Santana B."/>
            <person name="Ovrebo C."/>
            <person name="Racz N."/>
            <person name="Riley R."/>
            <person name="Savchenko A."/>
            <person name="Shiryaev A."/>
            <person name="Soop K."/>
            <person name="Spirin V."/>
            <person name="Szebenyi C."/>
            <person name="Tomsovsky M."/>
            <person name="Tulloss R.E."/>
            <person name="Uehling J."/>
            <person name="Grigoriev I.V."/>
            <person name="Vagvolgyi C."/>
            <person name="Papp T."/>
            <person name="Martin F.M."/>
            <person name="Miettinen O."/>
            <person name="Hibbett D.S."/>
            <person name="Nagy L.G."/>
        </authorList>
    </citation>
    <scope>NUCLEOTIDE SEQUENCE [LARGE SCALE GENOMIC DNA]</scope>
    <source>
        <strain evidence="5 6">CBS 166.37</strain>
    </source>
</reference>
<evidence type="ECO:0000256" key="4">
    <source>
        <dbReference type="SAM" id="MobiDB-lite"/>
    </source>
</evidence>
<name>A0A5C3M7G1_9AGAR</name>
<keyword evidence="6" id="KW-1185">Reference proteome</keyword>
<evidence type="ECO:0000313" key="6">
    <source>
        <dbReference type="Proteomes" id="UP000308652"/>
    </source>
</evidence>
<dbReference type="InterPro" id="IPR023803">
    <property type="entry name" value="Ribosomal_bS16_dom_sf"/>
</dbReference>
<feature type="region of interest" description="Disordered" evidence="4">
    <location>
        <begin position="85"/>
        <end position="109"/>
    </location>
</feature>
<gene>
    <name evidence="5" type="ORF">BDQ12DRAFT_679170</name>
</gene>
<protein>
    <submittedName>
        <fullName evidence="5">Ribosomal protein S16 domain-containing protein</fullName>
    </submittedName>
</protein>
<dbReference type="EMBL" id="ML213595">
    <property type="protein sequence ID" value="TFK41262.1"/>
    <property type="molecule type" value="Genomic_DNA"/>
</dbReference>
<dbReference type="SUPFAM" id="SSF54565">
    <property type="entry name" value="Ribosomal protein S16"/>
    <property type="match status" value="1"/>
</dbReference>
<accession>A0A5C3M7G1</accession>
<organism evidence="5 6">
    <name type="scientific">Crucibulum laeve</name>
    <dbReference type="NCBI Taxonomy" id="68775"/>
    <lineage>
        <taxon>Eukaryota</taxon>
        <taxon>Fungi</taxon>
        <taxon>Dikarya</taxon>
        <taxon>Basidiomycota</taxon>
        <taxon>Agaricomycotina</taxon>
        <taxon>Agaricomycetes</taxon>
        <taxon>Agaricomycetidae</taxon>
        <taxon>Agaricales</taxon>
        <taxon>Agaricineae</taxon>
        <taxon>Nidulariaceae</taxon>
        <taxon>Crucibulum</taxon>
    </lineage>
</organism>
<comment type="similarity">
    <text evidence="1">Belongs to the bacterial ribosomal protein bS16 family.</text>
</comment>
<proteinExistence type="inferred from homology"/>
<evidence type="ECO:0000256" key="1">
    <source>
        <dbReference type="ARBA" id="ARBA00006668"/>
    </source>
</evidence>
<dbReference type="Proteomes" id="UP000308652">
    <property type="component" value="Unassembled WGS sequence"/>
</dbReference>
<dbReference type="GO" id="GO:0003735">
    <property type="term" value="F:structural constituent of ribosome"/>
    <property type="evidence" value="ECO:0007669"/>
    <property type="project" value="InterPro"/>
</dbReference>
<evidence type="ECO:0000256" key="2">
    <source>
        <dbReference type="ARBA" id="ARBA00022980"/>
    </source>
</evidence>
<dbReference type="PANTHER" id="PTHR12919">
    <property type="entry name" value="30S RIBOSOMAL PROTEIN S16"/>
    <property type="match status" value="1"/>
</dbReference>
<dbReference type="OrthoDB" id="407221at2759"/>
<keyword evidence="2 5" id="KW-0689">Ribosomal protein</keyword>
<dbReference type="STRING" id="68775.A0A5C3M7G1"/>
<sequence length="109" mass="12262">MAIRLRLAMHGHRNHRIFHLVAIDRHRARNAKPAELLGIYDPHLKEGETTKTFQWSVDRIRYWLHVGALPSKSVLKLLETGGILQPGSPYHPKPKSPPTSSSPTAKSTS</sequence>
<dbReference type="GO" id="GO:0032543">
    <property type="term" value="P:mitochondrial translation"/>
    <property type="evidence" value="ECO:0007669"/>
    <property type="project" value="TreeGrafter"/>
</dbReference>
<feature type="compositionally biased region" description="Low complexity" evidence="4">
    <location>
        <begin position="98"/>
        <end position="109"/>
    </location>
</feature>
<dbReference type="InterPro" id="IPR000307">
    <property type="entry name" value="Ribosomal_bS16"/>
</dbReference>
<dbReference type="NCBIfam" id="TIGR00002">
    <property type="entry name" value="S16"/>
    <property type="match status" value="1"/>
</dbReference>